<keyword evidence="7" id="KW-1185">Reference proteome</keyword>
<protein>
    <submittedName>
        <fullName evidence="6">Guanine deaminase</fullName>
    </submittedName>
</protein>
<dbReference type="STRING" id="153721.MYP_3958"/>
<evidence type="ECO:0000313" key="7">
    <source>
        <dbReference type="Proteomes" id="UP000030185"/>
    </source>
</evidence>
<dbReference type="FunFam" id="3.40.140.10:FF:000011">
    <property type="entry name" value="tRNA-specific adenosine deaminase"/>
    <property type="match status" value="1"/>
</dbReference>
<dbReference type="InterPro" id="IPR016193">
    <property type="entry name" value="Cytidine_deaminase-like"/>
</dbReference>
<evidence type="ECO:0000256" key="4">
    <source>
        <dbReference type="ARBA" id="ARBA00022833"/>
    </source>
</evidence>
<dbReference type="AlphaFoldDB" id="A0A098LL20"/>
<comment type="similarity">
    <text evidence="1">Belongs to the cytidine and deoxycytidylate deaminase family.</text>
</comment>
<proteinExistence type="inferred from homology"/>
<dbReference type="Gene3D" id="3.40.140.10">
    <property type="entry name" value="Cytidine Deaminase, domain 2"/>
    <property type="match status" value="1"/>
</dbReference>
<organism evidence="6 7">
    <name type="scientific">Sporocytophaga myxococcoides</name>
    <dbReference type="NCBI Taxonomy" id="153721"/>
    <lineage>
        <taxon>Bacteria</taxon>
        <taxon>Pseudomonadati</taxon>
        <taxon>Bacteroidota</taxon>
        <taxon>Cytophagia</taxon>
        <taxon>Cytophagales</taxon>
        <taxon>Cytophagaceae</taxon>
        <taxon>Sporocytophaga</taxon>
    </lineage>
</organism>
<dbReference type="eggNOG" id="COG0590">
    <property type="taxonomic scope" value="Bacteria"/>
</dbReference>
<dbReference type="Pfam" id="PF00383">
    <property type="entry name" value="dCMP_cyt_deam_1"/>
    <property type="match status" value="1"/>
</dbReference>
<evidence type="ECO:0000256" key="2">
    <source>
        <dbReference type="ARBA" id="ARBA00022723"/>
    </source>
</evidence>
<dbReference type="GO" id="GO:0047974">
    <property type="term" value="F:guanosine deaminase activity"/>
    <property type="evidence" value="ECO:0007669"/>
    <property type="project" value="TreeGrafter"/>
</dbReference>
<dbReference type="GO" id="GO:0006152">
    <property type="term" value="P:purine nucleoside catabolic process"/>
    <property type="evidence" value="ECO:0007669"/>
    <property type="project" value="TreeGrafter"/>
</dbReference>
<dbReference type="SUPFAM" id="SSF53927">
    <property type="entry name" value="Cytidine deaminase-like"/>
    <property type="match status" value="1"/>
</dbReference>
<evidence type="ECO:0000259" key="5">
    <source>
        <dbReference type="PROSITE" id="PS51747"/>
    </source>
</evidence>
<feature type="domain" description="CMP/dCMP-type deaminase" evidence="5">
    <location>
        <begin position="3"/>
        <end position="115"/>
    </location>
</feature>
<dbReference type="InterPro" id="IPR002125">
    <property type="entry name" value="CMP_dCMP_dom"/>
</dbReference>
<reference evidence="6 7" key="1">
    <citation type="submission" date="2014-09" db="EMBL/GenBank/DDBJ databases">
        <title>Sporocytophaga myxococcoides PG-01 genome sequencing.</title>
        <authorList>
            <person name="Liu L."/>
            <person name="Gao P.J."/>
            <person name="Chen G.J."/>
            <person name="Wang L.S."/>
        </authorList>
    </citation>
    <scope>NUCLEOTIDE SEQUENCE [LARGE SCALE GENOMIC DNA]</scope>
    <source>
        <strain evidence="6 7">PG-01</strain>
    </source>
</reference>
<sequence length="158" mass="17709">MEERALKFMKMAVDLSHQGHRNNMGGPFGAIVVKGDEVVGRGYNQVTSSNDPTAHAEVVAIRDACKNLNTYQLAGCEIYTSCEPCPMCLGAIYWARPDKIYFGNTREDAAAIGFDDSMIYEEMKKLIAERKIPIMQIGQEHAIKAFHEWKAKGDKTEY</sequence>
<evidence type="ECO:0000256" key="3">
    <source>
        <dbReference type="ARBA" id="ARBA00022801"/>
    </source>
</evidence>
<keyword evidence="3" id="KW-0378">Hydrolase</keyword>
<accession>A0A098LL20</accession>
<dbReference type="Proteomes" id="UP000030185">
    <property type="component" value="Unassembled WGS sequence"/>
</dbReference>
<dbReference type="EMBL" id="BBLT01000009">
    <property type="protein sequence ID" value="GAL86728.1"/>
    <property type="molecule type" value="Genomic_DNA"/>
</dbReference>
<evidence type="ECO:0000256" key="1">
    <source>
        <dbReference type="ARBA" id="ARBA00006576"/>
    </source>
</evidence>
<dbReference type="GO" id="GO:0008270">
    <property type="term" value="F:zinc ion binding"/>
    <property type="evidence" value="ECO:0007669"/>
    <property type="project" value="InterPro"/>
</dbReference>
<comment type="caution">
    <text evidence="6">The sequence shown here is derived from an EMBL/GenBank/DDBJ whole genome shotgun (WGS) entry which is preliminary data.</text>
</comment>
<dbReference type="InterPro" id="IPR016192">
    <property type="entry name" value="APOBEC/CMP_deaminase_Zn-bd"/>
</dbReference>
<dbReference type="PANTHER" id="PTHR11079:SF161">
    <property type="entry name" value="CMP_DCMP-TYPE DEAMINASE DOMAIN-CONTAINING PROTEIN"/>
    <property type="match status" value="1"/>
</dbReference>
<dbReference type="CDD" id="cd01285">
    <property type="entry name" value="nucleoside_deaminase"/>
    <property type="match status" value="1"/>
</dbReference>
<dbReference type="PROSITE" id="PS00903">
    <property type="entry name" value="CYT_DCMP_DEAMINASES_1"/>
    <property type="match status" value="1"/>
</dbReference>
<dbReference type="PANTHER" id="PTHR11079">
    <property type="entry name" value="CYTOSINE DEAMINASE FAMILY MEMBER"/>
    <property type="match status" value="1"/>
</dbReference>
<gene>
    <name evidence="6" type="ORF">MYP_3958</name>
</gene>
<keyword evidence="2" id="KW-0479">Metal-binding</keyword>
<evidence type="ECO:0000313" key="6">
    <source>
        <dbReference type="EMBL" id="GAL86728.1"/>
    </source>
</evidence>
<dbReference type="PROSITE" id="PS51747">
    <property type="entry name" value="CYT_DCMP_DEAMINASES_2"/>
    <property type="match status" value="1"/>
</dbReference>
<name>A0A098LL20_9BACT</name>
<dbReference type="OrthoDB" id="9802676at2"/>
<keyword evidence="4" id="KW-0862">Zinc</keyword>
<dbReference type="RefSeq" id="WP_045467128.1">
    <property type="nucleotide sequence ID" value="NZ_BBLT01000009.1"/>
</dbReference>